<reference evidence="1" key="1">
    <citation type="submission" date="2023-07" db="EMBL/GenBank/DDBJ databases">
        <authorList>
            <person name="Kim M."/>
        </authorList>
    </citation>
    <scope>NUCLEOTIDE SEQUENCE</scope>
    <source>
        <strain evidence="1">BIUV-7</strain>
    </source>
</reference>
<comment type="caution">
    <text evidence="1">The sequence shown here is derived from an EMBL/GenBank/DDBJ whole genome shotgun (WGS) entry which is preliminary data.</text>
</comment>
<proteinExistence type="predicted"/>
<dbReference type="InterPro" id="IPR014113">
    <property type="entry name" value="T4SS_TrbC_subgr"/>
</dbReference>
<evidence type="ECO:0000313" key="2">
    <source>
        <dbReference type="Proteomes" id="UP001169764"/>
    </source>
</evidence>
<accession>A0ABT8Y9S0</accession>
<dbReference type="Pfam" id="PF09673">
    <property type="entry name" value="TrbC_Ftype"/>
    <property type="match status" value="1"/>
</dbReference>
<sequence length="175" mass="18571">MKADPRGLSDGRNGLSLDQMLADNDAVARASKEAQPRFIAFASLSMPPASLRQLMREVGGSGGIVVFRGFPQNSSKAFLAGLGKAIDKGQRLSGVGIDPRLFRAFAIEAVPTYVVVSTDFRPCDGFTCQTVVPPHDRMAGNVTPSYALRTFAQGGGPGAAIAKIYLASLEKLERQ</sequence>
<dbReference type="InterPro" id="IPR019106">
    <property type="entry name" value="T4SS_TrbC"/>
</dbReference>
<keyword evidence="2" id="KW-1185">Reference proteome</keyword>
<dbReference type="Proteomes" id="UP001169764">
    <property type="component" value="Unassembled WGS sequence"/>
</dbReference>
<organism evidence="1 2">
    <name type="scientific">Sphingomonas natans</name>
    <dbReference type="NCBI Taxonomy" id="3063330"/>
    <lineage>
        <taxon>Bacteria</taxon>
        <taxon>Pseudomonadati</taxon>
        <taxon>Pseudomonadota</taxon>
        <taxon>Alphaproteobacteria</taxon>
        <taxon>Sphingomonadales</taxon>
        <taxon>Sphingomonadaceae</taxon>
        <taxon>Sphingomonas</taxon>
    </lineage>
</organism>
<gene>
    <name evidence="1" type="primary">trbC</name>
    <name evidence="1" type="ORF">Q4F19_08430</name>
</gene>
<name>A0ABT8Y9S0_9SPHN</name>
<dbReference type="EMBL" id="JAUOTP010000003">
    <property type="protein sequence ID" value="MDO6414405.1"/>
    <property type="molecule type" value="Genomic_DNA"/>
</dbReference>
<dbReference type="NCBIfam" id="TIGR02742">
    <property type="entry name" value="TrbC_Ftype"/>
    <property type="match status" value="1"/>
</dbReference>
<evidence type="ECO:0000313" key="1">
    <source>
        <dbReference type="EMBL" id="MDO6414405.1"/>
    </source>
</evidence>
<protein>
    <submittedName>
        <fullName evidence="1">Type-F conjugative transfer system pilin assembly protein TrbC</fullName>
    </submittedName>
</protein>